<dbReference type="Gene3D" id="3.40.50.720">
    <property type="entry name" value="NAD(P)-binding Rossmann-like Domain"/>
    <property type="match status" value="1"/>
</dbReference>
<dbReference type="PANTHER" id="PTHR24320:SF264">
    <property type="entry name" value="DEHYDROGENASE_REDUCTASE SDR FAMILY MEMBER ON CHROMOSOME X"/>
    <property type="match status" value="1"/>
</dbReference>
<dbReference type="PANTHER" id="PTHR24320">
    <property type="entry name" value="RETINOL DEHYDROGENASE"/>
    <property type="match status" value="1"/>
</dbReference>
<dbReference type="InterPro" id="IPR036291">
    <property type="entry name" value="NAD(P)-bd_dom_sf"/>
</dbReference>
<name>A0AAV8VYC2_9CUCU</name>
<evidence type="ECO:0000313" key="3">
    <source>
        <dbReference type="EMBL" id="KAJ8919284.1"/>
    </source>
</evidence>
<comment type="caution">
    <text evidence="3">The sequence shown here is derived from an EMBL/GenBank/DDBJ whole genome shotgun (WGS) entry which is preliminary data.</text>
</comment>
<protein>
    <recommendedName>
        <fullName evidence="5">Dehydrogenase/reductase SDR family member on chromosome X</fullName>
    </recommendedName>
</protein>
<accession>A0AAV8VYC2</accession>
<gene>
    <name evidence="3" type="ORF">NQ315_003868</name>
</gene>
<keyword evidence="4" id="KW-1185">Reference proteome</keyword>
<dbReference type="InterPro" id="IPR002347">
    <property type="entry name" value="SDR_fam"/>
</dbReference>
<keyword evidence="2" id="KW-0560">Oxidoreductase</keyword>
<comment type="similarity">
    <text evidence="1">Belongs to the short-chain dehydrogenases/reductases (SDR) family.</text>
</comment>
<proteinExistence type="inferred from homology"/>
<dbReference type="Pfam" id="PF00106">
    <property type="entry name" value="adh_short"/>
    <property type="match status" value="1"/>
</dbReference>
<dbReference type="Proteomes" id="UP001159042">
    <property type="component" value="Unassembled WGS sequence"/>
</dbReference>
<evidence type="ECO:0000256" key="1">
    <source>
        <dbReference type="ARBA" id="ARBA00006484"/>
    </source>
</evidence>
<dbReference type="GO" id="GO:0016491">
    <property type="term" value="F:oxidoreductase activity"/>
    <property type="evidence" value="ECO:0007669"/>
    <property type="project" value="UniProtKB-KW"/>
</dbReference>
<dbReference type="PRINTS" id="PR00081">
    <property type="entry name" value="GDHRDH"/>
</dbReference>
<evidence type="ECO:0008006" key="5">
    <source>
        <dbReference type="Google" id="ProtNLM"/>
    </source>
</evidence>
<dbReference type="EMBL" id="JANEYG010000019">
    <property type="protein sequence ID" value="KAJ8919284.1"/>
    <property type="molecule type" value="Genomic_DNA"/>
</dbReference>
<evidence type="ECO:0000313" key="4">
    <source>
        <dbReference type="Proteomes" id="UP001159042"/>
    </source>
</evidence>
<evidence type="ECO:0000256" key="2">
    <source>
        <dbReference type="ARBA" id="ARBA00023002"/>
    </source>
</evidence>
<reference evidence="3 4" key="1">
    <citation type="journal article" date="2023" name="Insect Mol. Biol.">
        <title>Genome sequencing provides insights into the evolution of gene families encoding plant cell wall-degrading enzymes in longhorned beetles.</title>
        <authorList>
            <person name="Shin N.R."/>
            <person name="Okamura Y."/>
            <person name="Kirsch R."/>
            <person name="Pauchet Y."/>
        </authorList>
    </citation>
    <scope>NUCLEOTIDE SEQUENCE [LARGE SCALE GENOMIC DNA]</scope>
    <source>
        <strain evidence="3">EAD_L_NR</strain>
    </source>
</reference>
<dbReference type="SUPFAM" id="SSF51735">
    <property type="entry name" value="NAD(P)-binding Rossmann-fold domains"/>
    <property type="match status" value="1"/>
</dbReference>
<dbReference type="AlphaFoldDB" id="A0AAV8VYC2"/>
<organism evidence="3 4">
    <name type="scientific">Exocentrus adspersus</name>
    <dbReference type="NCBI Taxonomy" id="1586481"/>
    <lineage>
        <taxon>Eukaryota</taxon>
        <taxon>Metazoa</taxon>
        <taxon>Ecdysozoa</taxon>
        <taxon>Arthropoda</taxon>
        <taxon>Hexapoda</taxon>
        <taxon>Insecta</taxon>
        <taxon>Pterygota</taxon>
        <taxon>Neoptera</taxon>
        <taxon>Endopterygota</taxon>
        <taxon>Coleoptera</taxon>
        <taxon>Polyphaga</taxon>
        <taxon>Cucujiformia</taxon>
        <taxon>Chrysomeloidea</taxon>
        <taxon>Cerambycidae</taxon>
        <taxon>Lamiinae</taxon>
        <taxon>Acanthocinini</taxon>
        <taxon>Exocentrus</taxon>
    </lineage>
</organism>
<sequence length="354" mass="39412">MLFIGGFLVIVVLTGIAIIRSKKPINLIFTEAKYEVLYNFEGARSMWQDIVMKKYNNIEVSSKSGRIAVISGGTRGIGLEVIKLLLKHDITVILGCRNTMQGEALLTVFRESGITTGKLDVYNLDISVMDSVKKFAVLVKEKYPKIHYLINNAGIMFGPYVETRDGFESQLATNYLGHFLLSHLLFSHLKSGGGKDVKSRIVNVSSCAHNVLGEFTVEDISERKHYIAGHAYAQSKLAQILFTKYLDQYCKNEKMNVQVHAVHPGIVNTDLFNGTTLKSLAPWAPSLFFKTPEKGAVSVVYACLSEDLEEKGGTYIVNCQIFPASKITDSLQLQKNLFDFTKGLLSIEDFGVYK</sequence>